<protein>
    <submittedName>
        <fullName evidence="2">Uncharacterized protein</fullName>
    </submittedName>
</protein>
<keyword evidence="3" id="KW-1185">Reference proteome</keyword>
<evidence type="ECO:0000313" key="3">
    <source>
        <dbReference type="Proteomes" id="UP000293360"/>
    </source>
</evidence>
<accession>A0A4Q4T7I5</accession>
<reference evidence="2 3" key="1">
    <citation type="submission" date="2018-06" db="EMBL/GenBank/DDBJ databases">
        <title>Complete Genomes of Monosporascus.</title>
        <authorList>
            <person name="Robinson A.J."/>
            <person name="Natvig D.O."/>
        </authorList>
    </citation>
    <scope>NUCLEOTIDE SEQUENCE [LARGE SCALE GENOMIC DNA]</scope>
    <source>
        <strain evidence="2 3">CBS 110550</strain>
    </source>
</reference>
<evidence type="ECO:0000313" key="2">
    <source>
        <dbReference type="EMBL" id="RYP01093.1"/>
    </source>
</evidence>
<dbReference type="EMBL" id="QJNU01000370">
    <property type="protein sequence ID" value="RYP01093.1"/>
    <property type="molecule type" value="Genomic_DNA"/>
</dbReference>
<sequence length="287" mass="32624">MPATRGSNKRGREEDQQSDASSAVSPATEFPDHLRGRPVWKKRQKEVKGLDDAEIDNISPPLYQDEEGGKPDRPPRPSFRPDAGRTAVDGDDDDDDDYPYETPGNEIVPYGTEEEERQAGMGRRRSLSEGVIDTDKWNSWDDGDRMSDDKFDEEDDEETGSAMADPDAWEAVGGSRPATRFFKWLVYLYTAHMLSFMVRMRMMGVDPFNADAIWAAGVREDVSHADAEGKEETRDNVNALVERLLEMGEQGLLEFYELAESYREDLLEQGVNIKGHIYNQYEGEKYY</sequence>
<gene>
    <name evidence="2" type="ORF">DL764_006327</name>
</gene>
<dbReference type="AlphaFoldDB" id="A0A4Q4T7I5"/>
<dbReference type="Proteomes" id="UP000293360">
    <property type="component" value="Unassembled WGS sequence"/>
</dbReference>
<evidence type="ECO:0000256" key="1">
    <source>
        <dbReference type="SAM" id="MobiDB-lite"/>
    </source>
</evidence>
<proteinExistence type="predicted"/>
<feature type="compositionally biased region" description="Basic and acidic residues" evidence="1">
    <location>
        <begin position="133"/>
        <end position="149"/>
    </location>
</feature>
<feature type="compositionally biased region" description="Acidic residues" evidence="1">
    <location>
        <begin position="150"/>
        <end position="159"/>
    </location>
</feature>
<organism evidence="2 3">
    <name type="scientific">Monosporascus ibericus</name>
    <dbReference type="NCBI Taxonomy" id="155417"/>
    <lineage>
        <taxon>Eukaryota</taxon>
        <taxon>Fungi</taxon>
        <taxon>Dikarya</taxon>
        <taxon>Ascomycota</taxon>
        <taxon>Pezizomycotina</taxon>
        <taxon>Sordariomycetes</taxon>
        <taxon>Xylariomycetidae</taxon>
        <taxon>Xylariales</taxon>
        <taxon>Xylariales incertae sedis</taxon>
        <taxon>Monosporascus</taxon>
    </lineage>
</organism>
<feature type="compositionally biased region" description="Basic residues" evidence="1">
    <location>
        <begin position="36"/>
        <end position="45"/>
    </location>
</feature>
<feature type="compositionally biased region" description="Acidic residues" evidence="1">
    <location>
        <begin position="89"/>
        <end position="99"/>
    </location>
</feature>
<dbReference type="OrthoDB" id="4747359at2759"/>
<feature type="region of interest" description="Disordered" evidence="1">
    <location>
        <begin position="1"/>
        <end position="170"/>
    </location>
</feature>
<name>A0A4Q4T7I5_9PEZI</name>
<comment type="caution">
    <text evidence="2">The sequence shown here is derived from an EMBL/GenBank/DDBJ whole genome shotgun (WGS) entry which is preliminary data.</text>
</comment>